<feature type="compositionally biased region" description="Low complexity" evidence="1">
    <location>
        <begin position="309"/>
        <end position="321"/>
    </location>
</feature>
<feature type="compositionally biased region" description="Polar residues" evidence="1">
    <location>
        <begin position="272"/>
        <end position="284"/>
    </location>
</feature>
<dbReference type="AlphaFoldDB" id="A0A9W7D6N5"/>
<dbReference type="GO" id="GO:0003676">
    <property type="term" value="F:nucleic acid binding"/>
    <property type="evidence" value="ECO:0007669"/>
    <property type="project" value="InterPro"/>
</dbReference>
<evidence type="ECO:0000259" key="2">
    <source>
        <dbReference type="Pfam" id="PF25597"/>
    </source>
</evidence>
<dbReference type="Proteomes" id="UP001165121">
    <property type="component" value="Unassembled WGS sequence"/>
</dbReference>
<name>A0A9W7D6N5_9STRA</name>
<dbReference type="InterPro" id="IPR039537">
    <property type="entry name" value="Retrotran_Ty1/copia-like"/>
</dbReference>
<reference evidence="3" key="1">
    <citation type="submission" date="2023-04" db="EMBL/GenBank/DDBJ databases">
        <title>Phytophthora fragariaefolia NBRC 109709.</title>
        <authorList>
            <person name="Ichikawa N."/>
            <person name="Sato H."/>
            <person name="Tonouchi N."/>
        </authorList>
    </citation>
    <scope>NUCLEOTIDE SEQUENCE</scope>
    <source>
        <strain evidence="3">NBRC 109709</strain>
    </source>
</reference>
<feature type="domain" description="Retroviral polymerase SH3-like" evidence="2">
    <location>
        <begin position="181"/>
        <end position="231"/>
    </location>
</feature>
<dbReference type="Gene3D" id="3.30.420.10">
    <property type="entry name" value="Ribonuclease H-like superfamily/Ribonuclease H"/>
    <property type="match status" value="1"/>
</dbReference>
<evidence type="ECO:0000313" key="4">
    <source>
        <dbReference type="Proteomes" id="UP001165121"/>
    </source>
</evidence>
<dbReference type="InterPro" id="IPR036397">
    <property type="entry name" value="RNaseH_sf"/>
</dbReference>
<gene>
    <name evidence="3" type="ORF">Pfra01_002270700</name>
</gene>
<dbReference type="PANTHER" id="PTHR42648">
    <property type="entry name" value="TRANSPOSASE, PUTATIVE-RELATED"/>
    <property type="match status" value="1"/>
</dbReference>
<feature type="compositionally biased region" description="Basic and acidic residues" evidence="1">
    <location>
        <begin position="299"/>
        <end position="308"/>
    </location>
</feature>
<organism evidence="3 4">
    <name type="scientific">Phytophthora fragariaefolia</name>
    <dbReference type="NCBI Taxonomy" id="1490495"/>
    <lineage>
        <taxon>Eukaryota</taxon>
        <taxon>Sar</taxon>
        <taxon>Stramenopiles</taxon>
        <taxon>Oomycota</taxon>
        <taxon>Peronosporomycetes</taxon>
        <taxon>Peronosporales</taxon>
        <taxon>Peronosporaceae</taxon>
        <taxon>Phytophthora</taxon>
    </lineage>
</organism>
<dbReference type="EMBL" id="BSXT01003497">
    <property type="protein sequence ID" value="GMF54419.1"/>
    <property type="molecule type" value="Genomic_DNA"/>
</dbReference>
<comment type="caution">
    <text evidence="3">The sequence shown here is derived from an EMBL/GenBank/DDBJ whole genome shotgun (WGS) entry which is preliminary data.</text>
</comment>
<proteinExistence type="predicted"/>
<sequence>MPWQGNVNQSCPTCVSGKLAQKSYSEKPKRVLKNHSMLLAIDYVGPMQVKAREGYTGMADIVVEPFHLEMAYPPRDKSSQAQLDAVKDCIARMKAYAPSYRVAFLKSDNAAEYAGGVYAAYCKKKEIVQEFSTPIHQEPLPDKGARWKDADGGSPRVATRHQQFARLWLQSASLGAERAPQKLDAKTRNGIFLGYATGGAYLVHIPHNGVGETITARTVVFYEDQFVPTVDEEEVRISTVLDGVQEESLISSERRLLLETNENEDVAMSSADFEQQLTPSSSSIEHSEPVGAARLNPRARGDPRREKSISPPRRSSRIPKPSQRRLDFEASHLTMHEVCNMIEERTAAARFDDTNAQECYIYRGLAPSEIDVWALGVEPLNVFEVRRNEFRREWEDAMDAEIQSLLDNDTFVEVPLPQSRSAVKPKQVFKRRPIRMGVSTSSRLVWSLKASVSDLVTTTQRL</sequence>
<dbReference type="Pfam" id="PF25597">
    <property type="entry name" value="SH3_retrovirus"/>
    <property type="match status" value="1"/>
</dbReference>
<protein>
    <submittedName>
        <fullName evidence="3">Unnamed protein product</fullName>
    </submittedName>
</protein>
<dbReference type="PANTHER" id="PTHR42648:SF28">
    <property type="entry name" value="TRANSPOSON-ENCODED PROTEIN WITH RIBONUCLEASE H-LIKE AND RETROVIRUS ZINC FINGER-LIKE DOMAINS"/>
    <property type="match status" value="1"/>
</dbReference>
<evidence type="ECO:0000313" key="3">
    <source>
        <dbReference type="EMBL" id="GMF54419.1"/>
    </source>
</evidence>
<dbReference type="InterPro" id="IPR057670">
    <property type="entry name" value="SH3_retrovirus"/>
</dbReference>
<accession>A0A9W7D6N5</accession>
<feature type="region of interest" description="Disordered" evidence="1">
    <location>
        <begin position="272"/>
        <end position="325"/>
    </location>
</feature>
<keyword evidence="4" id="KW-1185">Reference proteome</keyword>
<evidence type="ECO:0000256" key="1">
    <source>
        <dbReference type="SAM" id="MobiDB-lite"/>
    </source>
</evidence>